<evidence type="ECO:0000256" key="3">
    <source>
        <dbReference type="ARBA" id="ARBA00022505"/>
    </source>
</evidence>
<name>A0A7Y2E627_UNCEI</name>
<feature type="domain" description="ABC transporter" evidence="9">
    <location>
        <begin position="1"/>
        <end position="228"/>
    </location>
</feature>
<dbReference type="Gene3D" id="2.40.50.100">
    <property type="match status" value="1"/>
</dbReference>
<dbReference type="InterPro" id="IPR005116">
    <property type="entry name" value="Transp-assoc_OB_typ1"/>
</dbReference>
<dbReference type="PANTHER" id="PTHR43514">
    <property type="entry name" value="ABC TRANSPORTER I FAMILY MEMBER 10"/>
    <property type="match status" value="1"/>
</dbReference>
<keyword evidence="1" id="KW-0813">Transport</keyword>
<keyword evidence="6" id="KW-1278">Translocase</keyword>
<evidence type="ECO:0000256" key="6">
    <source>
        <dbReference type="ARBA" id="ARBA00022967"/>
    </source>
</evidence>
<keyword evidence="4" id="KW-0547">Nucleotide-binding</keyword>
<keyword evidence="7" id="KW-0472">Membrane</keyword>
<proteinExistence type="predicted"/>
<dbReference type="Gene3D" id="3.40.50.300">
    <property type="entry name" value="P-loop containing nucleotide triphosphate hydrolases"/>
    <property type="match status" value="1"/>
</dbReference>
<dbReference type="PANTHER" id="PTHR43514:SF4">
    <property type="entry name" value="ABC TRANSPORTER I FAMILY MEMBER 10"/>
    <property type="match status" value="1"/>
</dbReference>
<evidence type="ECO:0000256" key="1">
    <source>
        <dbReference type="ARBA" id="ARBA00022448"/>
    </source>
</evidence>
<dbReference type="InterPro" id="IPR003593">
    <property type="entry name" value="AAA+_ATPase"/>
</dbReference>
<comment type="caution">
    <text evidence="11">The sequence shown here is derived from an EMBL/GenBank/DDBJ whole genome shotgun (WGS) entry which is preliminary data.</text>
</comment>
<gene>
    <name evidence="11" type="ORF">HKN21_04050</name>
</gene>
<evidence type="ECO:0000256" key="8">
    <source>
        <dbReference type="PROSITE-ProRule" id="PRU01213"/>
    </source>
</evidence>
<dbReference type="InterPro" id="IPR017871">
    <property type="entry name" value="ABC_transporter-like_CS"/>
</dbReference>
<dbReference type="Pfam" id="PF00005">
    <property type="entry name" value="ABC_tran"/>
    <property type="match status" value="1"/>
</dbReference>
<evidence type="ECO:0000259" key="9">
    <source>
        <dbReference type="PROSITE" id="PS50893"/>
    </source>
</evidence>
<dbReference type="InterPro" id="IPR050334">
    <property type="entry name" value="Molybdenum_import_ModC"/>
</dbReference>
<dbReference type="SUPFAM" id="SSF52540">
    <property type="entry name" value="P-loop containing nucleoside triphosphate hydrolases"/>
    <property type="match status" value="1"/>
</dbReference>
<evidence type="ECO:0000313" key="11">
    <source>
        <dbReference type="EMBL" id="NNF05909.1"/>
    </source>
</evidence>
<dbReference type="PROSITE" id="PS51866">
    <property type="entry name" value="MOP"/>
    <property type="match status" value="1"/>
</dbReference>
<dbReference type="PROSITE" id="PS50893">
    <property type="entry name" value="ABC_TRANSPORTER_2"/>
    <property type="match status" value="1"/>
</dbReference>
<protein>
    <submittedName>
        <fullName evidence="11">ATP-binding cassette domain-containing protein</fullName>
    </submittedName>
</protein>
<keyword evidence="2" id="KW-1003">Cell membrane</keyword>
<evidence type="ECO:0000259" key="10">
    <source>
        <dbReference type="PROSITE" id="PS51866"/>
    </source>
</evidence>
<evidence type="ECO:0000256" key="4">
    <source>
        <dbReference type="ARBA" id="ARBA00022741"/>
    </source>
</evidence>
<keyword evidence="5 11" id="KW-0067">ATP-binding</keyword>
<dbReference type="PROSITE" id="PS00211">
    <property type="entry name" value="ABC_TRANSPORTER_1"/>
    <property type="match status" value="1"/>
</dbReference>
<dbReference type="InterPro" id="IPR008995">
    <property type="entry name" value="Mo/tungstate-bd_C_term_dom"/>
</dbReference>
<evidence type="ECO:0000256" key="2">
    <source>
        <dbReference type="ARBA" id="ARBA00022475"/>
    </source>
</evidence>
<organism evidence="11 12">
    <name type="scientific">Eiseniibacteriota bacterium</name>
    <dbReference type="NCBI Taxonomy" id="2212470"/>
    <lineage>
        <taxon>Bacteria</taxon>
        <taxon>Candidatus Eiseniibacteriota</taxon>
    </lineage>
</organism>
<reference evidence="11 12" key="1">
    <citation type="submission" date="2020-03" db="EMBL/GenBank/DDBJ databases">
        <title>Metabolic flexibility allows generalist bacteria to become dominant in a frequently disturbed ecosystem.</title>
        <authorList>
            <person name="Chen Y.-J."/>
            <person name="Leung P.M."/>
            <person name="Bay S.K."/>
            <person name="Hugenholtz P."/>
            <person name="Kessler A.J."/>
            <person name="Shelley G."/>
            <person name="Waite D.W."/>
            <person name="Cook P.L."/>
            <person name="Greening C."/>
        </authorList>
    </citation>
    <scope>NUCLEOTIDE SEQUENCE [LARGE SCALE GENOMIC DNA]</scope>
    <source>
        <strain evidence="11">SS_bin_28</strain>
    </source>
</reference>
<feature type="domain" description="Mop" evidence="10">
    <location>
        <begin position="279"/>
        <end position="343"/>
    </location>
</feature>
<evidence type="ECO:0000256" key="5">
    <source>
        <dbReference type="ARBA" id="ARBA00022840"/>
    </source>
</evidence>
<keyword evidence="3 8" id="KW-0500">Molybdenum</keyword>
<dbReference type="GO" id="GO:0005524">
    <property type="term" value="F:ATP binding"/>
    <property type="evidence" value="ECO:0007669"/>
    <property type="project" value="UniProtKB-KW"/>
</dbReference>
<dbReference type="SUPFAM" id="SSF50331">
    <property type="entry name" value="MOP-like"/>
    <property type="match status" value="1"/>
</dbReference>
<dbReference type="AlphaFoldDB" id="A0A7Y2E627"/>
<dbReference type="InterPro" id="IPR027417">
    <property type="entry name" value="P-loop_NTPase"/>
</dbReference>
<dbReference type="Proteomes" id="UP000547674">
    <property type="component" value="Unassembled WGS sequence"/>
</dbReference>
<sequence length="356" mass="38413">MIDLDFSLQQDDFSLEIQFVSDRPVVGFYGPSGSGKTTLLKTLAGLVRPDRGHIRIGDQVLFDAAKQINLEPEKRRIGFAFQENRLFPHLTARQNLLASTHDPEPSALSEVLALLDLDPTLSRYPLTLSGGEAKRVAIGRALLSNPSLLLLDEPMSGLDPARRRRILSYLLRIKATAKVPMMYVSHDYSDFLSLVDTVGILNEGRLEFVGPATTGIQNVYGTETPVITTLLGTKIEAPGAVQVENTRFELESCAGEVGDQVLITIDSEDVILASDPEPMTSARNVLRGTIMKLVTSGNRVLAHIDVGPGLWAQLTPASVSSLNLSEGSQVTCLIKATAIKSTPMGQSGVEPPSNLG</sequence>
<dbReference type="EMBL" id="JABDJR010000152">
    <property type="protein sequence ID" value="NNF05909.1"/>
    <property type="molecule type" value="Genomic_DNA"/>
</dbReference>
<evidence type="ECO:0000313" key="12">
    <source>
        <dbReference type="Proteomes" id="UP000547674"/>
    </source>
</evidence>
<dbReference type="GO" id="GO:0015689">
    <property type="term" value="P:molybdate ion transport"/>
    <property type="evidence" value="ECO:0007669"/>
    <property type="project" value="InterPro"/>
</dbReference>
<dbReference type="SMART" id="SM00382">
    <property type="entry name" value="AAA"/>
    <property type="match status" value="1"/>
</dbReference>
<accession>A0A7Y2E627</accession>
<dbReference type="Pfam" id="PF03459">
    <property type="entry name" value="TOBE"/>
    <property type="match status" value="1"/>
</dbReference>
<dbReference type="GO" id="GO:0016887">
    <property type="term" value="F:ATP hydrolysis activity"/>
    <property type="evidence" value="ECO:0007669"/>
    <property type="project" value="InterPro"/>
</dbReference>
<dbReference type="InterPro" id="IPR004606">
    <property type="entry name" value="Mop_domain"/>
</dbReference>
<evidence type="ECO:0000256" key="7">
    <source>
        <dbReference type="ARBA" id="ARBA00023136"/>
    </source>
</evidence>
<dbReference type="InterPro" id="IPR003439">
    <property type="entry name" value="ABC_transporter-like_ATP-bd"/>
</dbReference>